<evidence type="ECO:0000313" key="2">
    <source>
        <dbReference type="EMBL" id="MDT0584219.1"/>
    </source>
</evidence>
<feature type="signal peptide" evidence="1">
    <location>
        <begin position="1"/>
        <end position="24"/>
    </location>
</feature>
<protein>
    <submittedName>
        <fullName evidence="2">Uncharacterized protein</fullName>
    </submittedName>
</protein>
<gene>
    <name evidence="2" type="ORF">RM544_16850</name>
</gene>
<comment type="caution">
    <text evidence="2">The sequence shown here is derived from an EMBL/GenBank/DDBJ whole genome shotgun (WGS) entry which is preliminary data.</text>
</comment>
<reference evidence="2 3" key="1">
    <citation type="submission" date="2023-09" db="EMBL/GenBank/DDBJ databases">
        <authorList>
            <person name="Rey-Velasco X."/>
        </authorList>
    </citation>
    <scope>NUCLEOTIDE SEQUENCE [LARGE SCALE GENOMIC DNA]</scope>
    <source>
        <strain evidence="2 3">W409</strain>
    </source>
</reference>
<dbReference type="AlphaFoldDB" id="A0AAW8R6W4"/>
<sequence length="100" mass="10717">MSIKLTVLSTLFVSSIAFTGAAQAQLSPVELLLNDVMKTAMQSVTAEINEEVNKSILVASSNFQFAKIQDPTLPATTVTITDIAKVDKDSDVNLVEKSDD</sequence>
<proteinExistence type="predicted"/>
<feature type="chain" id="PRO_5044015558" evidence="1">
    <location>
        <begin position="25"/>
        <end position="100"/>
    </location>
</feature>
<evidence type="ECO:0000313" key="3">
    <source>
        <dbReference type="Proteomes" id="UP001249020"/>
    </source>
</evidence>
<evidence type="ECO:0000256" key="1">
    <source>
        <dbReference type="SAM" id="SignalP"/>
    </source>
</evidence>
<organism evidence="2 3">
    <name type="scientific">Brumicola blandensis</name>
    <dbReference type="NCBI Taxonomy" id="3075611"/>
    <lineage>
        <taxon>Bacteria</taxon>
        <taxon>Pseudomonadati</taxon>
        <taxon>Pseudomonadota</taxon>
        <taxon>Gammaproteobacteria</taxon>
        <taxon>Alteromonadales</taxon>
        <taxon>Alteromonadaceae</taxon>
        <taxon>Brumicola</taxon>
    </lineage>
</organism>
<name>A0AAW8R6W4_9ALTE</name>
<dbReference type="Proteomes" id="UP001249020">
    <property type="component" value="Unassembled WGS sequence"/>
</dbReference>
<dbReference type="RefSeq" id="WP_311362992.1">
    <property type="nucleotide sequence ID" value="NZ_JAVRIE010000008.1"/>
</dbReference>
<keyword evidence="1" id="KW-0732">Signal</keyword>
<keyword evidence="3" id="KW-1185">Reference proteome</keyword>
<accession>A0AAW8R6W4</accession>
<dbReference type="EMBL" id="JAVRIE010000008">
    <property type="protein sequence ID" value="MDT0584219.1"/>
    <property type="molecule type" value="Genomic_DNA"/>
</dbReference>